<comment type="caution">
    <text evidence="5">The sequence shown here is derived from an EMBL/GenBank/DDBJ whole genome shotgun (WGS) entry which is preliminary data.</text>
</comment>
<dbReference type="HAMAP" id="MF_00108">
    <property type="entry name" value="IspD"/>
    <property type="match status" value="1"/>
</dbReference>
<comment type="pathway">
    <text evidence="4">Isoprenoid biosynthesis; isopentenyl diphosphate biosynthesis via DXP pathway; isopentenyl diphosphate from 1-deoxy-D-xylulose 5-phosphate: step 2/6.</text>
</comment>
<evidence type="ECO:0000256" key="1">
    <source>
        <dbReference type="ARBA" id="ARBA00022679"/>
    </source>
</evidence>
<dbReference type="RefSeq" id="WP_268058868.1">
    <property type="nucleotide sequence ID" value="NZ_JAPOHA010000011.1"/>
</dbReference>
<comment type="catalytic activity">
    <reaction evidence="4">
        <text>2-C-methyl-D-erythritol 4-phosphate + CTP + H(+) = 4-CDP-2-C-methyl-D-erythritol + diphosphate</text>
        <dbReference type="Rhea" id="RHEA:13429"/>
        <dbReference type="ChEBI" id="CHEBI:15378"/>
        <dbReference type="ChEBI" id="CHEBI:33019"/>
        <dbReference type="ChEBI" id="CHEBI:37563"/>
        <dbReference type="ChEBI" id="CHEBI:57823"/>
        <dbReference type="ChEBI" id="CHEBI:58262"/>
        <dbReference type="EC" id="2.7.7.60"/>
    </reaction>
</comment>
<name>A0ABT4BV88_9FIRM</name>
<dbReference type="InterPro" id="IPR050088">
    <property type="entry name" value="IspD/TarI_cytidylyltransf_bact"/>
</dbReference>
<accession>A0ABT4BV88</accession>
<dbReference type="CDD" id="cd02516">
    <property type="entry name" value="CDP-ME_synthetase"/>
    <property type="match status" value="1"/>
</dbReference>
<evidence type="ECO:0000313" key="6">
    <source>
        <dbReference type="Proteomes" id="UP001082703"/>
    </source>
</evidence>
<dbReference type="Gene3D" id="3.90.550.10">
    <property type="entry name" value="Spore Coat Polysaccharide Biosynthesis Protein SpsA, Chain A"/>
    <property type="match status" value="1"/>
</dbReference>
<dbReference type="PANTHER" id="PTHR32125:SF4">
    <property type="entry name" value="2-C-METHYL-D-ERYTHRITOL 4-PHOSPHATE CYTIDYLYLTRANSFERASE, CHLOROPLASTIC"/>
    <property type="match status" value="1"/>
</dbReference>
<dbReference type="EC" id="2.7.7.60" evidence="4"/>
<comment type="function">
    <text evidence="4">Catalyzes the formation of 4-diphosphocytidyl-2-C-methyl-D-erythritol from CTP and 2-C-methyl-D-erythritol 4-phosphate (MEP).</text>
</comment>
<dbReference type="SUPFAM" id="SSF53448">
    <property type="entry name" value="Nucleotide-diphospho-sugar transferases"/>
    <property type="match status" value="1"/>
</dbReference>
<feature type="site" description="Positions MEP for the nucleophilic attack" evidence="4">
    <location>
        <position position="214"/>
    </location>
</feature>
<dbReference type="PANTHER" id="PTHR32125">
    <property type="entry name" value="2-C-METHYL-D-ERYTHRITOL 4-PHOSPHATE CYTIDYLYLTRANSFERASE, CHLOROPLASTIC"/>
    <property type="match status" value="1"/>
</dbReference>
<keyword evidence="2 4" id="KW-0548">Nucleotidyltransferase</keyword>
<evidence type="ECO:0000256" key="3">
    <source>
        <dbReference type="ARBA" id="ARBA00023229"/>
    </source>
</evidence>
<keyword evidence="3 4" id="KW-0414">Isoprene biosynthesis</keyword>
<evidence type="ECO:0000313" key="5">
    <source>
        <dbReference type="EMBL" id="MCY1714811.1"/>
    </source>
</evidence>
<dbReference type="InterPro" id="IPR001228">
    <property type="entry name" value="IspD"/>
</dbReference>
<sequence length="235" mass="25718">MGNEFNCCAIIVAAGESTRMALGFSKQFVPLCGVPAIVHTLFAFDAAEMIQSVIVVCRQEDMPEMKDFIEKYKIKKVIFIVEGGATRQQSVAAGVKATPEDAAFFAIHDGARSLITAEEIDASVKDGIRCGASALAVPAKDTIKITGKDNYVISTPERSTLWAVQTPQVFERKLYLNAMEQAQKDRADYTDDCQLVEHIGVKVHLCRGTYTNLKLTTQNDVYTAEAIVKSRGMGK</sequence>
<dbReference type="Proteomes" id="UP001082703">
    <property type="component" value="Unassembled WGS sequence"/>
</dbReference>
<dbReference type="EMBL" id="JAPOHA010000011">
    <property type="protein sequence ID" value="MCY1714811.1"/>
    <property type="molecule type" value="Genomic_DNA"/>
</dbReference>
<reference evidence="5 6" key="1">
    <citation type="submission" date="2022-11" db="EMBL/GenBank/DDBJ databases">
        <authorList>
            <person name="Caiyu Z."/>
        </authorList>
    </citation>
    <scope>NUCLEOTIDE SEQUENCE [LARGE SCALE GENOMIC DNA]</scope>
    <source>
        <strain evidence="5 6">YR-4</strain>
    </source>
</reference>
<comment type="similarity">
    <text evidence="4">Belongs to the IspD/TarI cytidylyltransferase family. IspD subfamily.</text>
</comment>
<dbReference type="Pfam" id="PF01128">
    <property type="entry name" value="IspD"/>
    <property type="match status" value="1"/>
</dbReference>
<feature type="site" description="Positions MEP for the nucleophilic attack" evidence="4">
    <location>
        <position position="158"/>
    </location>
</feature>
<dbReference type="GO" id="GO:0050518">
    <property type="term" value="F:2-C-methyl-D-erythritol 4-phosphate cytidylyltransferase activity"/>
    <property type="evidence" value="ECO:0007669"/>
    <property type="project" value="UniProtKB-EC"/>
</dbReference>
<proteinExistence type="inferred from homology"/>
<protein>
    <recommendedName>
        <fullName evidence="4">2-C-methyl-D-erythritol 4-phosphate cytidylyltransferase</fullName>
        <ecNumber evidence="4">2.7.7.60</ecNumber>
    </recommendedName>
    <alternativeName>
        <fullName evidence="4">4-diphosphocytidyl-2C-methyl-D-erythritol synthase</fullName>
    </alternativeName>
    <alternativeName>
        <fullName evidence="4">MEP cytidylyltransferase</fullName>
        <shortName evidence="4">MCT</shortName>
    </alternativeName>
</protein>
<keyword evidence="6" id="KW-1185">Reference proteome</keyword>
<evidence type="ECO:0000256" key="4">
    <source>
        <dbReference type="HAMAP-Rule" id="MF_00108"/>
    </source>
</evidence>
<dbReference type="InterPro" id="IPR034683">
    <property type="entry name" value="IspD/TarI"/>
</dbReference>
<dbReference type="NCBIfam" id="TIGR00453">
    <property type="entry name" value="ispD"/>
    <property type="match status" value="1"/>
</dbReference>
<keyword evidence="1 4" id="KW-0808">Transferase</keyword>
<organism evidence="5 6">
    <name type="scientific">Caproiciproducens galactitolivorans</name>
    <dbReference type="NCBI Taxonomy" id="642589"/>
    <lineage>
        <taxon>Bacteria</taxon>
        <taxon>Bacillati</taxon>
        <taxon>Bacillota</taxon>
        <taxon>Clostridia</taxon>
        <taxon>Eubacteriales</taxon>
        <taxon>Acutalibacteraceae</taxon>
        <taxon>Caproiciproducens</taxon>
    </lineage>
</organism>
<gene>
    <name evidence="4 5" type="primary">ispD</name>
    <name evidence="5" type="ORF">OUY18_11170</name>
</gene>
<feature type="site" description="Transition state stabilizer" evidence="4">
    <location>
        <position position="19"/>
    </location>
</feature>
<dbReference type="InterPro" id="IPR029044">
    <property type="entry name" value="Nucleotide-diphossugar_trans"/>
</dbReference>
<feature type="site" description="Transition state stabilizer" evidence="4">
    <location>
        <position position="26"/>
    </location>
</feature>
<evidence type="ECO:0000256" key="2">
    <source>
        <dbReference type="ARBA" id="ARBA00022695"/>
    </source>
</evidence>